<name>A0A0M2RAX0_9PROT</name>
<proteinExistence type="inferred from homology"/>
<keyword evidence="3" id="KW-0418">Kinase</keyword>
<dbReference type="InterPro" id="IPR011611">
    <property type="entry name" value="PfkB_dom"/>
</dbReference>
<comment type="caution">
    <text evidence="5">The sequence shown here is derived from an EMBL/GenBank/DDBJ whole genome shotgun (WGS) entry which is preliminary data.</text>
</comment>
<dbReference type="Pfam" id="PF00294">
    <property type="entry name" value="PfkB"/>
    <property type="match status" value="1"/>
</dbReference>
<dbReference type="Gene3D" id="3.40.1190.20">
    <property type="match status" value="1"/>
</dbReference>
<gene>
    <name evidence="5" type="ORF">WH95_01625</name>
</gene>
<reference evidence="5 6" key="1">
    <citation type="submission" date="2015-03" db="EMBL/GenBank/DDBJ databases">
        <title>Genome sequence of Kiloniella sp. P1-1, isolated from the gut microflora of Pacific white shrimp, Penaeus vannamei.</title>
        <authorList>
            <person name="Shao Z."/>
            <person name="Wang L."/>
            <person name="Li X."/>
        </authorList>
    </citation>
    <scope>NUCLEOTIDE SEQUENCE [LARGE SCALE GENOMIC DNA]</scope>
    <source>
        <strain evidence="5 6">P1-1</strain>
    </source>
</reference>
<dbReference type="InterPro" id="IPR029056">
    <property type="entry name" value="Ribokinase-like"/>
</dbReference>
<dbReference type="InterPro" id="IPR050306">
    <property type="entry name" value="PfkB_Carbo_kinase"/>
</dbReference>
<feature type="domain" description="Carbohydrate kinase PfkB" evidence="4">
    <location>
        <begin position="1"/>
        <end position="286"/>
    </location>
</feature>
<keyword evidence="6" id="KW-1185">Reference proteome</keyword>
<sequence>MTKILSIGEVMLEMSDVGEGLFKKSFAGDTFNVAHYINVASQGRIRADYLTGLGHDGISRECIDFLEQHGVSTRRVQLLDGRTIGLFILGNDAAGEKQYGYWRGQSAARHLFDQPQDLSGYDLVYFSGITAAITENKNNLILSIAEAKEKGARIVFDYNHRAQLWSQEEACEFARKILPLIDIVKISDEELSSLYNLQDVEGLSTEYASAEWVLTCGGKKAELWQNGQNIVSKSFIAVSDVVDSSAAGDAFIGTYLASRSEGDSFTKALDRAHQTAAQVVCAKGSIVEIDLSRLN</sequence>
<dbReference type="EMBL" id="LANI01000001">
    <property type="protein sequence ID" value="KKJ78791.1"/>
    <property type="molecule type" value="Genomic_DNA"/>
</dbReference>
<dbReference type="GO" id="GO:0005829">
    <property type="term" value="C:cytosol"/>
    <property type="evidence" value="ECO:0007669"/>
    <property type="project" value="TreeGrafter"/>
</dbReference>
<evidence type="ECO:0000256" key="1">
    <source>
        <dbReference type="ARBA" id="ARBA00010688"/>
    </source>
</evidence>
<evidence type="ECO:0000256" key="3">
    <source>
        <dbReference type="ARBA" id="ARBA00022777"/>
    </source>
</evidence>
<dbReference type="RefSeq" id="WP_046502023.1">
    <property type="nucleotide sequence ID" value="NZ_LANI01000001.1"/>
</dbReference>
<evidence type="ECO:0000313" key="6">
    <source>
        <dbReference type="Proteomes" id="UP000034491"/>
    </source>
</evidence>
<dbReference type="OrthoDB" id="9813569at2"/>
<dbReference type="Proteomes" id="UP000034491">
    <property type="component" value="Unassembled WGS sequence"/>
</dbReference>
<dbReference type="GO" id="GO:0006974">
    <property type="term" value="P:DNA damage response"/>
    <property type="evidence" value="ECO:0007669"/>
    <property type="project" value="TreeGrafter"/>
</dbReference>
<dbReference type="CDD" id="cd01166">
    <property type="entry name" value="KdgK"/>
    <property type="match status" value="1"/>
</dbReference>
<dbReference type="PANTHER" id="PTHR43085">
    <property type="entry name" value="HEXOKINASE FAMILY MEMBER"/>
    <property type="match status" value="1"/>
</dbReference>
<evidence type="ECO:0000313" key="5">
    <source>
        <dbReference type="EMBL" id="KKJ78791.1"/>
    </source>
</evidence>
<protein>
    <recommendedName>
        <fullName evidence="4">Carbohydrate kinase PfkB domain-containing protein</fullName>
    </recommendedName>
</protein>
<keyword evidence="2" id="KW-0808">Transferase</keyword>
<evidence type="ECO:0000256" key="2">
    <source>
        <dbReference type="ARBA" id="ARBA00022679"/>
    </source>
</evidence>
<dbReference type="GO" id="GO:0042840">
    <property type="term" value="P:D-glucuronate catabolic process"/>
    <property type="evidence" value="ECO:0007669"/>
    <property type="project" value="TreeGrafter"/>
</dbReference>
<dbReference type="SUPFAM" id="SSF53613">
    <property type="entry name" value="Ribokinase-like"/>
    <property type="match status" value="1"/>
</dbReference>
<dbReference type="GO" id="GO:0019698">
    <property type="term" value="P:D-galacturonate catabolic process"/>
    <property type="evidence" value="ECO:0007669"/>
    <property type="project" value="TreeGrafter"/>
</dbReference>
<accession>A0A0M2RAX0</accession>
<comment type="similarity">
    <text evidence="1">Belongs to the carbohydrate kinase PfkB family.</text>
</comment>
<dbReference type="STRING" id="1549748.WH95_01625"/>
<organism evidence="5 6">
    <name type="scientific">Kiloniella litopenaei</name>
    <dbReference type="NCBI Taxonomy" id="1549748"/>
    <lineage>
        <taxon>Bacteria</taxon>
        <taxon>Pseudomonadati</taxon>
        <taxon>Pseudomonadota</taxon>
        <taxon>Alphaproteobacteria</taxon>
        <taxon>Rhodospirillales</taxon>
        <taxon>Kiloniellaceae</taxon>
        <taxon>Kiloniella</taxon>
    </lineage>
</organism>
<dbReference type="PANTHER" id="PTHR43085:SF15">
    <property type="entry name" value="2-DEHYDRO-3-DEOXYGLUCONOKINASE"/>
    <property type="match status" value="1"/>
</dbReference>
<dbReference type="GO" id="GO:0008673">
    <property type="term" value="F:2-dehydro-3-deoxygluconokinase activity"/>
    <property type="evidence" value="ECO:0007669"/>
    <property type="project" value="TreeGrafter"/>
</dbReference>
<evidence type="ECO:0000259" key="4">
    <source>
        <dbReference type="Pfam" id="PF00294"/>
    </source>
</evidence>
<dbReference type="AlphaFoldDB" id="A0A0M2RAX0"/>